<reference evidence="5 6" key="1">
    <citation type="submission" date="2017-04" db="EMBL/GenBank/DDBJ databases">
        <title>Draft genome of the yeast Clavispora lusitaniae type strain CBS 6936.</title>
        <authorList>
            <person name="Durrens P."/>
            <person name="Klopp C."/>
            <person name="Biteau N."/>
            <person name="Fitton-Ouhabi V."/>
            <person name="Dementhon K."/>
            <person name="Accoceberry I."/>
            <person name="Sherman D.J."/>
            <person name="Noel T."/>
        </authorList>
    </citation>
    <scope>NUCLEOTIDE SEQUENCE [LARGE SCALE GENOMIC DNA]</scope>
    <source>
        <strain evidence="5 6">CBS 6936</strain>
    </source>
</reference>
<name>A0AA91T0V8_CLALS</name>
<feature type="domain" description="Fcf2 pre-rRNA processing C-terminal" evidence="4">
    <location>
        <begin position="88"/>
        <end position="180"/>
    </location>
</feature>
<feature type="compositionally biased region" description="Basic residues" evidence="3">
    <location>
        <begin position="187"/>
        <end position="206"/>
    </location>
</feature>
<sequence>MASKKGKVAASKDVSLDQLFQQLAQETKHLSKPEENSLSNIEKEIESLPKIESELETQMQEAIKSKSEDVVKLNDPITHIRKTVVDKDADSGSKWFNMKKPEMTAEIKRDLMVLKNRSVLDPKRHYKKEKWQIPKFFQTGTIVEGNTEFYSARMAKRNRGRTLAEEILNDDSASDYFKRKYSEIQKQKRSGGKAHYKKIKEKRRGF</sequence>
<evidence type="ECO:0000313" key="6">
    <source>
        <dbReference type="Proteomes" id="UP000195602"/>
    </source>
</evidence>
<dbReference type="PANTHER" id="PTHR21686:SF12">
    <property type="entry name" value="DEOXYNUCLEOTIDYLTRANSFERASE TERMINAL-INTERACTING PROTEIN 2"/>
    <property type="match status" value="1"/>
</dbReference>
<dbReference type="InterPro" id="IPR014810">
    <property type="entry name" value="Fcf2_C"/>
</dbReference>
<feature type="region of interest" description="Disordered" evidence="3">
    <location>
        <begin position="184"/>
        <end position="206"/>
    </location>
</feature>
<evidence type="ECO:0000313" key="5">
    <source>
        <dbReference type="EMBL" id="OVF07430.1"/>
    </source>
</evidence>
<evidence type="ECO:0000259" key="4">
    <source>
        <dbReference type="Pfam" id="PF08698"/>
    </source>
</evidence>
<dbReference type="Proteomes" id="UP000195602">
    <property type="component" value="Unassembled WGS sequence"/>
</dbReference>
<comment type="caution">
    <text evidence="5">The sequence shown here is derived from an EMBL/GenBank/DDBJ whole genome shotgun (WGS) entry which is preliminary data.</text>
</comment>
<dbReference type="GO" id="GO:0006396">
    <property type="term" value="P:RNA processing"/>
    <property type="evidence" value="ECO:0007669"/>
    <property type="project" value="TreeGrafter"/>
</dbReference>
<evidence type="ECO:0000256" key="1">
    <source>
        <dbReference type="ARBA" id="ARBA00004604"/>
    </source>
</evidence>
<dbReference type="InterPro" id="IPR039883">
    <property type="entry name" value="Fcf2/DNTTIP2"/>
</dbReference>
<organism evidence="5 6">
    <name type="scientific">Clavispora lusitaniae</name>
    <name type="common">Candida lusitaniae</name>
    <dbReference type="NCBI Taxonomy" id="36911"/>
    <lineage>
        <taxon>Eukaryota</taxon>
        <taxon>Fungi</taxon>
        <taxon>Dikarya</taxon>
        <taxon>Ascomycota</taxon>
        <taxon>Saccharomycotina</taxon>
        <taxon>Pichiomycetes</taxon>
        <taxon>Metschnikowiaceae</taxon>
        <taxon>Clavispora</taxon>
    </lineage>
</organism>
<gene>
    <name evidence="5" type="ORF">A9F13_13g01353</name>
</gene>
<comment type="subcellular location">
    <subcellularLocation>
        <location evidence="1">Nucleus</location>
        <location evidence="1">Nucleolus</location>
    </subcellularLocation>
</comment>
<dbReference type="Pfam" id="PF08698">
    <property type="entry name" value="Fcf2"/>
    <property type="match status" value="1"/>
</dbReference>
<dbReference type="KEGG" id="clus:A9F13_13g01353"/>
<dbReference type="GO" id="GO:0003723">
    <property type="term" value="F:RNA binding"/>
    <property type="evidence" value="ECO:0007669"/>
    <property type="project" value="TreeGrafter"/>
</dbReference>
<dbReference type="EMBL" id="LYUB02000013">
    <property type="protein sequence ID" value="OVF07430.1"/>
    <property type="molecule type" value="Genomic_DNA"/>
</dbReference>
<keyword evidence="2" id="KW-0539">Nucleus</keyword>
<evidence type="ECO:0000256" key="3">
    <source>
        <dbReference type="SAM" id="MobiDB-lite"/>
    </source>
</evidence>
<accession>A0AA91T0V8</accession>
<dbReference type="GO" id="GO:0005730">
    <property type="term" value="C:nucleolus"/>
    <property type="evidence" value="ECO:0007669"/>
    <property type="project" value="UniProtKB-SubCell"/>
</dbReference>
<protein>
    <submittedName>
        <fullName evidence="5">rRNA-processing protein</fullName>
    </submittedName>
</protein>
<dbReference type="AlphaFoldDB" id="A0AA91T0V8"/>
<dbReference type="PANTHER" id="PTHR21686">
    <property type="entry name" value="DEOXYNUCLEOTIDYLTRANSFERASE TERMINAL-INTERACTING PROTEIN 2"/>
    <property type="match status" value="1"/>
</dbReference>
<proteinExistence type="predicted"/>
<evidence type="ECO:0000256" key="2">
    <source>
        <dbReference type="ARBA" id="ARBA00023242"/>
    </source>
</evidence>